<dbReference type="PANTHER" id="PTHR43776:SF7">
    <property type="entry name" value="D,D-DIPEPTIDE TRANSPORT ATP-BINDING PROTEIN DDPF-RELATED"/>
    <property type="match status" value="1"/>
</dbReference>
<dbReference type="SMART" id="SM00382">
    <property type="entry name" value="AAA"/>
    <property type="match status" value="2"/>
</dbReference>
<feature type="domain" description="ABC transporter" evidence="5">
    <location>
        <begin position="271"/>
        <end position="510"/>
    </location>
</feature>
<dbReference type="Proteomes" id="UP000226079">
    <property type="component" value="Unassembled WGS sequence"/>
</dbReference>
<dbReference type="Pfam" id="PF00005">
    <property type="entry name" value="ABC_tran"/>
    <property type="match status" value="2"/>
</dbReference>
<organism evidence="6 7">
    <name type="scientific">Propionicimonas paludicola</name>
    <dbReference type="NCBI Taxonomy" id="185243"/>
    <lineage>
        <taxon>Bacteria</taxon>
        <taxon>Bacillati</taxon>
        <taxon>Actinomycetota</taxon>
        <taxon>Actinomycetes</taxon>
        <taxon>Propionibacteriales</taxon>
        <taxon>Nocardioidaceae</taxon>
        <taxon>Propionicimonas</taxon>
    </lineage>
</organism>
<name>A0A2A9CT49_9ACTN</name>
<dbReference type="InterPro" id="IPR017871">
    <property type="entry name" value="ABC_transporter-like_CS"/>
</dbReference>
<gene>
    <name evidence="6" type="ORF">ATK74_2190</name>
</gene>
<dbReference type="RefSeq" id="WP_169923823.1">
    <property type="nucleotide sequence ID" value="NZ_PDJC01000001.1"/>
</dbReference>
<dbReference type="InterPro" id="IPR013563">
    <property type="entry name" value="Oligopep_ABC_C"/>
</dbReference>
<dbReference type="PROSITE" id="PS50893">
    <property type="entry name" value="ABC_TRANSPORTER_2"/>
    <property type="match status" value="2"/>
</dbReference>
<dbReference type="GO" id="GO:0015833">
    <property type="term" value="P:peptide transport"/>
    <property type="evidence" value="ECO:0007669"/>
    <property type="project" value="InterPro"/>
</dbReference>
<dbReference type="Pfam" id="PF08352">
    <property type="entry name" value="oligo_HPY"/>
    <property type="match status" value="1"/>
</dbReference>
<evidence type="ECO:0000259" key="5">
    <source>
        <dbReference type="PROSITE" id="PS50893"/>
    </source>
</evidence>
<dbReference type="SUPFAM" id="SSF52540">
    <property type="entry name" value="P-loop containing nucleoside triphosphate hydrolases"/>
    <property type="match status" value="2"/>
</dbReference>
<dbReference type="Gene3D" id="3.40.50.300">
    <property type="entry name" value="P-loop containing nucleotide triphosphate hydrolases"/>
    <property type="match status" value="2"/>
</dbReference>
<evidence type="ECO:0000313" key="6">
    <source>
        <dbReference type="EMBL" id="PFG17617.1"/>
    </source>
</evidence>
<accession>A0A2A9CT49</accession>
<dbReference type="InterPro" id="IPR003593">
    <property type="entry name" value="AAA+_ATPase"/>
</dbReference>
<proteinExistence type="inferred from homology"/>
<dbReference type="AlphaFoldDB" id="A0A2A9CT49"/>
<dbReference type="PROSITE" id="PS00211">
    <property type="entry name" value="ABC_TRANSPORTER_1"/>
    <property type="match status" value="2"/>
</dbReference>
<evidence type="ECO:0000256" key="3">
    <source>
        <dbReference type="ARBA" id="ARBA00022741"/>
    </source>
</evidence>
<dbReference type="CDD" id="cd03257">
    <property type="entry name" value="ABC_NikE_OppD_transporters"/>
    <property type="match status" value="2"/>
</dbReference>
<dbReference type="InterPro" id="IPR027417">
    <property type="entry name" value="P-loop_NTPase"/>
</dbReference>
<keyword evidence="3" id="KW-0547">Nucleotide-binding</keyword>
<evidence type="ECO:0000256" key="1">
    <source>
        <dbReference type="ARBA" id="ARBA00005417"/>
    </source>
</evidence>
<sequence>MTAQVHGLSIGVGGGGPLIVADLELELAAGEVVGVAGETGSGKTTLGLALLGHLGPGLQRRAGQVVSAGLELLGPSAVSGTQLRSARGRTIAYVPQDPAGALAPHLRLESAFAELHRAHRMEFSPQRRAELFERVGLPSDDAFARRYPHELSGGQQQRVAIALAFCLKPALVVMDEPTTGLDVTTKLLIADLARELAAAEQAAVVFISHDLPLLFRVAQRLVVMHEGRVVETGTPTAILEHAEHPYTQRLLAAWRLGGSPAPAADGTRQVLSVRGLSAGYGDVQILHEVDLSLGVGECLAVVGESGSGKTTTARAISGLHAEHSGRILLYGEPLAAEVGRRDRAQRRAIQYVFQNPWGSLNPRRRVGASVAITAQYLRGLSRAAAEELAVQTLLDVGLRADHAQAMPQHLSGGQRQRAALARALAAGPEVLVCDEVTSSLDASVQADIVALLKRVQAERGLSMVFITHDLALAGELAHRVAVLKDGRLLETGPTAEVLAHPKDPYTAELVRAARLAS</sequence>
<evidence type="ECO:0000256" key="4">
    <source>
        <dbReference type="ARBA" id="ARBA00022840"/>
    </source>
</evidence>
<evidence type="ECO:0000256" key="2">
    <source>
        <dbReference type="ARBA" id="ARBA00022448"/>
    </source>
</evidence>
<dbReference type="GO" id="GO:0055085">
    <property type="term" value="P:transmembrane transport"/>
    <property type="evidence" value="ECO:0007669"/>
    <property type="project" value="UniProtKB-ARBA"/>
</dbReference>
<reference evidence="6 7" key="1">
    <citation type="submission" date="2017-10" db="EMBL/GenBank/DDBJ databases">
        <title>Sequencing the genomes of 1000 actinobacteria strains.</title>
        <authorList>
            <person name="Klenk H.-P."/>
        </authorList>
    </citation>
    <scope>NUCLEOTIDE SEQUENCE [LARGE SCALE GENOMIC DNA]</scope>
    <source>
        <strain evidence="6 7">DSM 15597</strain>
    </source>
</reference>
<feature type="domain" description="ABC transporter" evidence="5">
    <location>
        <begin position="5"/>
        <end position="251"/>
    </location>
</feature>
<keyword evidence="7" id="KW-1185">Reference proteome</keyword>
<dbReference type="GO" id="GO:0016887">
    <property type="term" value="F:ATP hydrolysis activity"/>
    <property type="evidence" value="ECO:0007669"/>
    <property type="project" value="InterPro"/>
</dbReference>
<dbReference type="InterPro" id="IPR003439">
    <property type="entry name" value="ABC_transporter-like_ATP-bd"/>
</dbReference>
<keyword evidence="2" id="KW-0813">Transport</keyword>
<dbReference type="EMBL" id="PDJC01000001">
    <property type="protein sequence ID" value="PFG17617.1"/>
    <property type="molecule type" value="Genomic_DNA"/>
</dbReference>
<keyword evidence="4 6" id="KW-0067">ATP-binding</keyword>
<comment type="caution">
    <text evidence="6">The sequence shown here is derived from an EMBL/GenBank/DDBJ whole genome shotgun (WGS) entry which is preliminary data.</text>
</comment>
<protein>
    <submittedName>
        <fullName evidence="6">Peptide/nickel transport system ATP-binding protein</fullName>
    </submittedName>
</protein>
<evidence type="ECO:0000313" key="7">
    <source>
        <dbReference type="Proteomes" id="UP000226079"/>
    </source>
</evidence>
<comment type="similarity">
    <text evidence="1">Belongs to the ABC transporter superfamily.</text>
</comment>
<dbReference type="GO" id="GO:0005524">
    <property type="term" value="F:ATP binding"/>
    <property type="evidence" value="ECO:0007669"/>
    <property type="project" value="UniProtKB-KW"/>
</dbReference>
<dbReference type="InterPro" id="IPR050319">
    <property type="entry name" value="ABC_transp_ATP-bind"/>
</dbReference>
<dbReference type="PANTHER" id="PTHR43776">
    <property type="entry name" value="TRANSPORT ATP-BINDING PROTEIN"/>
    <property type="match status" value="1"/>
</dbReference>